<dbReference type="EMBL" id="MT631616">
    <property type="protein sequence ID" value="QNO55508.1"/>
    <property type="molecule type" value="Genomic_DNA"/>
</dbReference>
<evidence type="ECO:0000313" key="2">
    <source>
        <dbReference type="EMBL" id="QNO55508.1"/>
    </source>
</evidence>
<dbReference type="AlphaFoldDB" id="A0A7G9Z5H4"/>
<proteinExistence type="predicted"/>
<protein>
    <submittedName>
        <fullName evidence="2">Uncharacterized protein</fullName>
    </submittedName>
</protein>
<sequence length="34" mass="3685">MDEMNIKRVVIATVVGLVCGLFCAHGTMMMAERG</sequence>
<name>A0A7G9Z5H4_9EURY</name>
<evidence type="ECO:0000256" key="1">
    <source>
        <dbReference type="SAM" id="Phobius"/>
    </source>
</evidence>
<keyword evidence="1" id="KW-0812">Transmembrane</keyword>
<keyword evidence="1" id="KW-0472">Membrane</keyword>
<organism evidence="2">
    <name type="scientific">Candidatus Methanophaga sp. ANME-1 ERB7</name>
    <dbReference type="NCBI Taxonomy" id="2759913"/>
    <lineage>
        <taxon>Archaea</taxon>
        <taxon>Methanobacteriati</taxon>
        <taxon>Methanobacteriota</taxon>
        <taxon>Stenosarchaea group</taxon>
        <taxon>Methanomicrobia</taxon>
        <taxon>Candidatus Methanophagales</taxon>
        <taxon>Candidatus Methanophagaceae</taxon>
        <taxon>Candidatus Methanophaga</taxon>
    </lineage>
</organism>
<feature type="transmembrane region" description="Helical" evidence="1">
    <location>
        <begin position="9"/>
        <end position="31"/>
    </location>
</feature>
<keyword evidence="1" id="KW-1133">Transmembrane helix</keyword>
<reference evidence="2" key="1">
    <citation type="submission" date="2020-06" db="EMBL/GenBank/DDBJ databases">
        <title>Unique genomic features of the anaerobic methanotrophic archaea.</title>
        <authorList>
            <person name="Chadwick G.L."/>
            <person name="Skennerton C.T."/>
            <person name="Laso-Perez R."/>
            <person name="Leu A.O."/>
            <person name="Speth D.R."/>
            <person name="Yu H."/>
            <person name="Morgan-Lang C."/>
            <person name="Hatzenpichler R."/>
            <person name="Goudeau D."/>
            <person name="Malmstrom R."/>
            <person name="Brazelton W.J."/>
            <person name="Woyke T."/>
            <person name="Hallam S.J."/>
            <person name="Tyson G.W."/>
            <person name="Wegener G."/>
            <person name="Boetius A."/>
            <person name="Orphan V."/>
        </authorList>
    </citation>
    <scope>NUCLEOTIDE SEQUENCE</scope>
</reference>
<accession>A0A7G9Z5H4</accession>
<gene>
    <name evidence="2" type="ORF">BHOFGHMF_00025</name>
</gene>